<dbReference type="GO" id="GO:0008821">
    <property type="term" value="F:crossover junction DNA endonuclease activity"/>
    <property type="evidence" value="ECO:0007669"/>
    <property type="project" value="TreeGrafter"/>
</dbReference>
<reference evidence="11 12" key="1">
    <citation type="submission" date="2016-04" db="EMBL/GenBank/DDBJ databases">
        <title>Evolutionary innovation and constraint leading to complex multicellularity in the Ascomycota.</title>
        <authorList>
            <person name="Cisse O."/>
            <person name="Nguyen A."/>
            <person name="Hewitt D.A."/>
            <person name="Jedd G."/>
            <person name="Stajich J.E."/>
        </authorList>
    </citation>
    <scope>NUCLEOTIDE SEQUENCE [LARGE SCALE GENOMIC DNA]</scope>
    <source>
        <strain evidence="11 12">DAH-3</strain>
    </source>
</reference>
<dbReference type="PANTHER" id="PTHR20208">
    <property type="entry name" value="STRUCTURE-SPECIFIC ENDONUCLEASE SUBUNIT SLX1"/>
    <property type="match status" value="1"/>
</dbReference>
<dbReference type="Proteomes" id="UP000186594">
    <property type="component" value="Unassembled WGS sequence"/>
</dbReference>
<keyword evidence="2 8" id="KW-0255">Endonuclease</keyword>
<feature type="region of interest" description="Disordered" evidence="9">
    <location>
        <begin position="167"/>
        <end position="196"/>
    </location>
</feature>
<dbReference type="AlphaFoldDB" id="A0A1U7LQB3"/>
<dbReference type="InterPro" id="IPR000305">
    <property type="entry name" value="GIY-YIG_endonuc"/>
</dbReference>
<accession>A0A1U7LQB3</accession>
<dbReference type="STRING" id="1198029.A0A1U7LQB3"/>
<evidence type="ECO:0000256" key="3">
    <source>
        <dbReference type="ARBA" id="ARBA00022763"/>
    </source>
</evidence>
<dbReference type="GO" id="GO:0017108">
    <property type="term" value="F:5'-flap endonuclease activity"/>
    <property type="evidence" value="ECO:0007669"/>
    <property type="project" value="InterPro"/>
</dbReference>
<feature type="compositionally biased region" description="Basic and acidic residues" evidence="9">
    <location>
        <begin position="167"/>
        <end position="176"/>
    </location>
</feature>
<dbReference type="CDD" id="cd10455">
    <property type="entry name" value="GIY-YIG_SLX1"/>
    <property type="match status" value="1"/>
</dbReference>
<dbReference type="Pfam" id="PF01541">
    <property type="entry name" value="GIY-YIG"/>
    <property type="match status" value="1"/>
</dbReference>
<proteinExistence type="inferred from homology"/>
<comment type="function">
    <text evidence="8">Catalytic subunit of the SLX1-SLX4 structure-specific endonuclease that resolves DNA secondary structures generated during DNA repair and recombination. Has endonuclease activity towards branched DNA substrates, introducing single-strand cuts in duplex DNA close to junctions with ss-DNA.</text>
</comment>
<comment type="subcellular location">
    <subcellularLocation>
        <location evidence="8">Nucleus</location>
    </subcellularLocation>
</comment>
<dbReference type="Gene3D" id="3.40.1440.10">
    <property type="entry name" value="GIY-YIG endonuclease"/>
    <property type="match status" value="1"/>
</dbReference>
<sequence length="361" mass="40046">MDVPSFYACYLLKSLSFPKSVYIGSTPNPIRRLRQHNGLISSGASKTSKRRPWDMTMIVYGFPSKLAALQFEWAWQHPHKTLRLPSETRSIIRGSKSARKRASSPRFDLKKSAQNVFAMLTSDAWSGWPLKMKIFSQEVWIIWKQILDKASGGLPAHITLELDPRKRTVETKEGSPAHEIPLRPGKIREKTPLPGSPVSKTKRLIYKPDEFGGVQGIDLLATKFTTDHLEKAEKIFDNGIEGKICSICLKPFSAKLLQTLTSPHENIILCTSGPCTHLAHVRCLAAIFLDKSKSLLPIIGFCPGCSSSLSWIDLIRGVGIRAKASMKTKAWKIDNDLDLVLDAMDEDEDIGSSGDTSSSTG</sequence>
<evidence type="ECO:0000256" key="2">
    <source>
        <dbReference type="ARBA" id="ARBA00022759"/>
    </source>
</evidence>
<dbReference type="HAMAP" id="MF_03100">
    <property type="entry name" value="Endonuc_su_Slx1"/>
    <property type="match status" value="1"/>
</dbReference>
<evidence type="ECO:0000313" key="12">
    <source>
        <dbReference type="Proteomes" id="UP000186594"/>
    </source>
</evidence>
<evidence type="ECO:0000313" key="11">
    <source>
        <dbReference type="EMBL" id="OLL24711.1"/>
    </source>
</evidence>
<comment type="similarity">
    <text evidence="8">Belongs to the SLX1 family.</text>
</comment>
<dbReference type="GO" id="GO:0000724">
    <property type="term" value="P:double-strand break repair via homologous recombination"/>
    <property type="evidence" value="ECO:0007669"/>
    <property type="project" value="TreeGrafter"/>
</dbReference>
<gene>
    <name evidence="11" type="ORF">NEOLI_002947</name>
</gene>
<comment type="subunit">
    <text evidence="8">Forms a heterodimer with SLX4.</text>
</comment>
<dbReference type="PROSITE" id="PS50164">
    <property type="entry name" value="GIY_YIG"/>
    <property type="match status" value="1"/>
</dbReference>
<keyword evidence="7 8" id="KW-0539">Nucleus</keyword>
<dbReference type="Gene3D" id="3.30.40.10">
    <property type="entry name" value="Zinc/RING finger domain, C3HC4 (zinc finger)"/>
    <property type="match status" value="1"/>
</dbReference>
<evidence type="ECO:0000256" key="7">
    <source>
        <dbReference type="ARBA" id="ARBA00023242"/>
    </source>
</evidence>
<dbReference type="SUPFAM" id="SSF82771">
    <property type="entry name" value="GIY-YIG endonuclease"/>
    <property type="match status" value="1"/>
</dbReference>
<dbReference type="InterPro" id="IPR048749">
    <property type="entry name" value="SLX1_C"/>
</dbReference>
<comment type="caution">
    <text evidence="8">Lacks conserved residue(s) required for the propagation of feature annotation.</text>
</comment>
<keyword evidence="5 8" id="KW-0233">DNA recombination</keyword>
<evidence type="ECO:0000256" key="1">
    <source>
        <dbReference type="ARBA" id="ARBA00022722"/>
    </source>
</evidence>
<dbReference type="InterPro" id="IPR035901">
    <property type="entry name" value="GIY-YIG_endonuc_sf"/>
</dbReference>
<dbReference type="InterPro" id="IPR027520">
    <property type="entry name" value="Slx1"/>
</dbReference>
<dbReference type="Pfam" id="PF21202">
    <property type="entry name" value="SLX1_C"/>
    <property type="match status" value="1"/>
</dbReference>
<keyword evidence="1 8" id="KW-0540">Nuclease</keyword>
<organism evidence="11 12">
    <name type="scientific">Neolecta irregularis (strain DAH-3)</name>
    <dbReference type="NCBI Taxonomy" id="1198029"/>
    <lineage>
        <taxon>Eukaryota</taxon>
        <taxon>Fungi</taxon>
        <taxon>Dikarya</taxon>
        <taxon>Ascomycota</taxon>
        <taxon>Taphrinomycotina</taxon>
        <taxon>Neolectales</taxon>
        <taxon>Neolectaceae</taxon>
        <taxon>Neolecta</taxon>
    </lineage>
</organism>
<dbReference type="SUPFAM" id="SSF57850">
    <property type="entry name" value="RING/U-box"/>
    <property type="match status" value="1"/>
</dbReference>
<comment type="cofactor">
    <cofactor evidence="8">
        <name>a divalent metal cation</name>
        <dbReference type="ChEBI" id="CHEBI:60240"/>
    </cofactor>
</comment>
<evidence type="ECO:0000259" key="10">
    <source>
        <dbReference type="PROSITE" id="PS50164"/>
    </source>
</evidence>
<dbReference type="EMBL" id="LXFE01000663">
    <property type="protein sequence ID" value="OLL24711.1"/>
    <property type="molecule type" value="Genomic_DNA"/>
</dbReference>
<comment type="caution">
    <text evidence="11">The sequence shown here is derived from an EMBL/GenBank/DDBJ whole genome shotgun (WGS) entry which is preliminary data.</text>
</comment>
<feature type="domain" description="GIY-YIG" evidence="10">
    <location>
        <begin position="5"/>
        <end position="85"/>
    </location>
</feature>
<name>A0A1U7LQB3_NEOID</name>
<evidence type="ECO:0000256" key="4">
    <source>
        <dbReference type="ARBA" id="ARBA00022801"/>
    </source>
</evidence>
<evidence type="ECO:0000256" key="5">
    <source>
        <dbReference type="ARBA" id="ARBA00023172"/>
    </source>
</evidence>
<evidence type="ECO:0000256" key="6">
    <source>
        <dbReference type="ARBA" id="ARBA00023204"/>
    </source>
</evidence>
<dbReference type="OrthoDB" id="24645at2759"/>
<dbReference type="InterPro" id="IPR050381">
    <property type="entry name" value="SLX1_endonuclease"/>
</dbReference>
<evidence type="ECO:0000256" key="8">
    <source>
        <dbReference type="HAMAP-Rule" id="MF_03100"/>
    </source>
</evidence>
<keyword evidence="4 8" id="KW-0378">Hydrolase</keyword>
<keyword evidence="12" id="KW-1185">Reference proteome</keyword>
<protein>
    <submittedName>
        <fullName evidence="11">Structure-specific endonuclease subunit slx1</fullName>
    </submittedName>
</protein>
<dbReference type="OMA" id="HNRGCDF"/>
<dbReference type="GO" id="GO:0033557">
    <property type="term" value="C:Slx1-Slx4 complex"/>
    <property type="evidence" value="ECO:0007669"/>
    <property type="project" value="UniProtKB-UniRule"/>
</dbReference>
<evidence type="ECO:0000256" key="9">
    <source>
        <dbReference type="SAM" id="MobiDB-lite"/>
    </source>
</evidence>
<keyword evidence="6 8" id="KW-0234">DNA repair</keyword>
<keyword evidence="3 8" id="KW-0227">DNA damage</keyword>
<dbReference type="InterPro" id="IPR013083">
    <property type="entry name" value="Znf_RING/FYVE/PHD"/>
</dbReference>
<dbReference type="FunFam" id="3.40.1440.10:FF:000006">
    <property type="entry name" value="Structure-specific endonuclease subunit SLX1"/>
    <property type="match status" value="1"/>
</dbReference>
<dbReference type="PANTHER" id="PTHR20208:SF10">
    <property type="entry name" value="STRUCTURE-SPECIFIC ENDONUCLEASE SUBUNIT SLX1"/>
    <property type="match status" value="1"/>
</dbReference>